<reference evidence="2 3" key="1">
    <citation type="submission" date="2022-02" db="EMBL/GenBank/DDBJ databases">
        <title>Genome sequence data of Kingella unionensis sp. nov. strain CICC 24913 (CCUG 75125).</title>
        <authorList>
            <person name="Xiao M."/>
        </authorList>
    </citation>
    <scope>NUCLEOTIDE SEQUENCE [LARGE SCALE GENOMIC DNA]</scope>
    <source>
        <strain evidence="2 3">CICC 24913</strain>
    </source>
</reference>
<dbReference type="RefSeq" id="WP_238748126.1">
    <property type="nucleotide sequence ID" value="NZ_JAKOOW010000033.1"/>
</dbReference>
<dbReference type="Proteomes" id="UP001298424">
    <property type="component" value="Unassembled WGS sequence"/>
</dbReference>
<name>A0ABS9NR55_9NEIS</name>
<keyword evidence="1" id="KW-0175">Coiled coil</keyword>
<comment type="caution">
    <text evidence="2">The sequence shown here is derived from an EMBL/GenBank/DDBJ whole genome shotgun (WGS) entry which is preliminary data.</text>
</comment>
<evidence type="ECO:0000313" key="2">
    <source>
        <dbReference type="EMBL" id="MCG6504611.1"/>
    </source>
</evidence>
<feature type="coiled-coil region" evidence="1">
    <location>
        <begin position="110"/>
        <end position="137"/>
    </location>
</feature>
<accession>A0ABS9NR55</accession>
<protein>
    <recommendedName>
        <fullName evidence="4">Lipoprotein</fullName>
    </recommendedName>
</protein>
<proteinExistence type="predicted"/>
<organism evidence="2 3">
    <name type="scientific">Kingella pumchi</name>
    <dbReference type="NCBI Taxonomy" id="2779506"/>
    <lineage>
        <taxon>Bacteria</taxon>
        <taxon>Pseudomonadati</taxon>
        <taxon>Pseudomonadota</taxon>
        <taxon>Betaproteobacteria</taxon>
        <taxon>Neisseriales</taxon>
        <taxon>Neisseriaceae</taxon>
        <taxon>Kingella</taxon>
    </lineage>
</organism>
<evidence type="ECO:0000256" key="1">
    <source>
        <dbReference type="SAM" id="Coils"/>
    </source>
</evidence>
<gene>
    <name evidence="2" type="ORF">MB824_08890</name>
</gene>
<evidence type="ECO:0000313" key="3">
    <source>
        <dbReference type="Proteomes" id="UP001298424"/>
    </source>
</evidence>
<evidence type="ECO:0008006" key="4">
    <source>
        <dbReference type="Google" id="ProtNLM"/>
    </source>
</evidence>
<keyword evidence="3" id="KW-1185">Reference proteome</keyword>
<dbReference type="PROSITE" id="PS51257">
    <property type="entry name" value="PROKAR_LIPOPROTEIN"/>
    <property type="match status" value="1"/>
</dbReference>
<sequence length="179" mass="19647">MNKLSALCAALLLAACGNPHERYVGHWQPAARGADPYRVLEIGKSADGSYRLRRDVLGAHPADETLLALADGSLSNTGGSRLTLSDDGQTLQLADAPYRRLPDSEIEPLRAQAQSAAAEQENNRQRCQSLLAEYANRKLALGKPDVTTPKEVWSEVVEQHQRLEAEYRAKTRQIRGCSL</sequence>
<dbReference type="EMBL" id="JAKOOW010000033">
    <property type="protein sequence ID" value="MCG6504611.1"/>
    <property type="molecule type" value="Genomic_DNA"/>
</dbReference>